<reference evidence="1 3" key="1">
    <citation type="journal article" date="2011" name="Nature">
        <title>The Medicago genome provides insight into the evolution of rhizobial symbioses.</title>
        <authorList>
            <person name="Young N.D."/>
            <person name="Debelle F."/>
            <person name="Oldroyd G.E."/>
            <person name="Geurts R."/>
            <person name="Cannon S.B."/>
            <person name="Udvardi M.K."/>
            <person name="Benedito V.A."/>
            <person name="Mayer K.F."/>
            <person name="Gouzy J."/>
            <person name="Schoof H."/>
            <person name="Van de Peer Y."/>
            <person name="Proost S."/>
            <person name="Cook D.R."/>
            <person name="Meyers B.C."/>
            <person name="Spannagl M."/>
            <person name="Cheung F."/>
            <person name="De Mita S."/>
            <person name="Krishnakumar V."/>
            <person name="Gundlach H."/>
            <person name="Zhou S."/>
            <person name="Mudge J."/>
            <person name="Bharti A.K."/>
            <person name="Murray J.D."/>
            <person name="Naoumkina M.A."/>
            <person name="Rosen B."/>
            <person name="Silverstein K.A."/>
            <person name="Tang H."/>
            <person name="Rombauts S."/>
            <person name="Zhao P.X."/>
            <person name="Zhou P."/>
            <person name="Barbe V."/>
            <person name="Bardou P."/>
            <person name="Bechner M."/>
            <person name="Bellec A."/>
            <person name="Berger A."/>
            <person name="Berges H."/>
            <person name="Bidwell S."/>
            <person name="Bisseling T."/>
            <person name="Choisne N."/>
            <person name="Couloux A."/>
            <person name="Denny R."/>
            <person name="Deshpande S."/>
            <person name="Dai X."/>
            <person name="Doyle J.J."/>
            <person name="Dudez A.M."/>
            <person name="Farmer A.D."/>
            <person name="Fouteau S."/>
            <person name="Franken C."/>
            <person name="Gibelin C."/>
            <person name="Gish J."/>
            <person name="Goldstein S."/>
            <person name="Gonzalez A.J."/>
            <person name="Green P.J."/>
            <person name="Hallab A."/>
            <person name="Hartog M."/>
            <person name="Hua A."/>
            <person name="Humphray S.J."/>
            <person name="Jeong D.H."/>
            <person name="Jing Y."/>
            <person name="Jocker A."/>
            <person name="Kenton S.M."/>
            <person name="Kim D.J."/>
            <person name="Klee K."/>
            <person name="Lai H."/>
            <person name="Lang C."/>
            <person name="Lin S."/>
            <person name="Macmil S.L."/>
            <person name="Magdelenat G."/>
            <person name="Matthews L."/>
            <person name="McCorrison J."/>
            <person name="Monaghan E.L."/>
            <person name="Mun J.H."/>
            <person name="Najar F.Z."/>
            <person name="Nicholson C."/>
            <person name="Noirot C."/>
            <person name="O'Bleness M."/>
            <person name="Paule C.R."/>
            <person name="Poulain J."/>
            <person name="Prion F."/>
            <person name="Qin B."/>
            <person name="Qu C."/>
            <person name="Retzel E.F."/>
            <person name="Riddle C."/>
            <person name="Sallet E."/>
            <person name="Samain S."/>
            <person name="Samson N."/>
            <person name="Sanders I."/>
            <person name="Saurat O."/>
            <person name="Scarpelli C."/>
            <person name="Schiex T."/>
            <person name="Segurens B."/>
            <person name="Severin A.J."/>
            <person name="Sherrier D.J."/>
            <person name="Shi R."/>
            <person name="Sims S."/>
            <person name="Singer S.R."/>
            <person name="Sinharoy S."/>
            <person name="Sterck L."/>
            <person name="Viollet A."/>
            <person name="Wang B.B."/>
            <person name="Wang K."/>
            <person name="Wang M."/>
            <person name="Wang X."/>
            <person name="Warfsmann J."/>
            <person name="Weissenbach J."/>
            <person name="White D.D."/>
            <person name="White J.D."/>
            <person name="Wiley G.B."/>
            <person name="Wincker P."/>
            <person name="Xing Y."/>
            <person name="Yang L."/>
            <person name="Yao Z."/>
            <person name="Ying F."/>
            <person name="Zhai J."/>
            <person name="Zhou L."/>
            <person name="Zuber A."/>
            <person name="Denarie J."/>
            <person name="Dixon R.A."/>
            <person name="May G.D."/>
            <person name="Schwartz D.C."/>
            <person name="Rogers J."/>
            <person name="Quetier F."/>
            <person name="Town C.D."/>
            <person name="Roe B.A."/>
        </authorList>
    </citation>
    <scope>NUCLEOTIDE SEQUENCE [LARGE SCALE GENOMIC DNA]</scope>
    <source>
        <strain evidence="1">A17</strain>
        <strain evidence="2 3">cv. Jemalong A17</strain>
    </source>
</reference>
<reference evidence="1 3" key="2">
    <citation type="journal article" date="2014" name="BMC Genomics">
        <title>An improved genome release (version Mt4.0) for the model legume Medicago truncatula.</title>
        <authorList>
            <person name="Tang H."/>
            <person name="Krishnakumar V."/>
            <person name="Bidwell S."/>
            <person name="Rosen B."/>
            <person name="Chan A."/>
            <person name="Zhou S."/>
            <person name="Gentzbittel L."/>
            <person name="Childs K.L."/>
            <person name="Yandell M."/>
            <person name="Gundlach H."/>
            <person name="Mayer K.F."/>
            <person name="Schwartz D.C."/>
            <person name="Town C.D."/>
        </authorList>
    </citation>
    <scope>GENOME REANNOTATION</scope>
    <source>
        <strain evidence="2 3">cv. Jemalong A17</strain>
    </source>
</reference>
<dbReference type="HOGENOM" id="CLU_1996035_0_0_1"/>
<keyword evidence="3" id="KW-1185">Reference proteome</keyword>
<organism evidence="1 3">
    <name type="scientific">Medicago truncatula</name>
    <name type="common">Barrel medic</name>
    <name type="synonym">Medicago tribuloides</name>
    <dbReference type="NCBI Taxonomy" id="3880"/>
    <lineage>
        <taxon>Eukaryota</taxon>
        <taxon>Viridiplantae</taxon>
        <taxon>Streptophyta</taxon>
        <taxon>Embryophyta</taxon>
        <taxon>Tracheophyta</taxon>
        <taxon>Spermatophyta</taxon>
        <taxon>Magnoliopsida</taxon>
        <taxon>eudicotyledons</taxon>
        <taxon>Gunneridae</taxon>
        <taxon>Pentapetalae</taxon>
        <taxon>rosids</taxon>
        <taxon>fabids</taxon>
        <taxon>Fabales</taxon>
        <taxon>Fabaceae</taxon>
        <taxon>Papilionoideae</taxon>
        <taxon>50 kb inversion clade</taxon>
        <taxon>NPAAA clade</taxon>
        <taxon>Hologalegina</taxon>
        <taxon>IRL clade</taxon>
        <taxon>Trifolieae</taxon>
        <taxon>Medicago</taxon>
    </lineage>
</organism>
<reference evidence="2" key="3">
    <citation type="submission" date="2015-04" db="UniProtKB">
        <authorList>
            <consortium name="EnsemblPlants"/>
        </authorList>
    </citation>
    <scope>IDENTIFICATION</scope>
    <source>
        <strain evidence="2">cv. Jemalong A17</strain>
    </source>
</reference>
<gene>
    <name evidence="1" type="ordered locus">MTR_7g037240</name>
</gene>
<accession>G7KR95</accession>
<evidence type="ECO:0000313" key="2">
    <source>
        <dbReference type="EnsemblPlants" id="AES78629"/>
    </source>
</evidence>
<dbReference type="AlphaFoldDB" id="G7KR95"/>
<dbReference type="EMBL" id="CM001223">
    <property type="protein sequence ID" value="AES78629.1"/>
    <property type="molecule type" value="Genomic_DNA"/>
</dbReference>
<protein>
    <recommendedName>
        <fullName evidence="4">RNA-directed DNA polymerase</fullName>
    </recommendedName>
</protein>
<sequence length="125" mass="13846">MSRTTEHSTIKIAARLQKSLNSLTVSGPDSAFQKVQFSPFRPVVVSHLQFADDTLILREKSWANIRALRAVFLLFEAMSGLKVNFSKSQLVGVNVPSSWLAEAVLVLNCNVDSPFGAFFLLSILY</sequence>
<dbReference type="PaxDb" id="3880-AES78629"/>
<dbReference type="Proteomes" id="UP000002051">
    <property type="component" value="Unassembled WGS sequence"/>
</dbReference>
<proteinExistence type="predicted"/>
<dbReference type="EnsemblPlants" id="AES78629">
    <property type="protein sequence ID" value="AES78629"/>
    <property type="gene ID" value="MTR_7g037240"/>
</dbReference>
<evidence type="ECO:0000313" key="3">
    <source>
        <dbReference type="Proteomes" id="UP000002051"/>
    </source>
</evidence>
<evidence type="ECO:0008006" key="4">
    <source>
        <dbReference type="Google" id="ProtNLM"/>
    </source>
</evidence>
<evidence type="ECO:0000313" key="1">
    <source>
        <dbReference type="EMBL" id="AES78629.1"/>
    </source>
</evidence>
<name>G7KR95_MEDTR</name>